<keyword evidence="3" id="KW-1185">Reference proteome</keyword>
<comment type="caution">
    <text evidence="2">The sequence shown here is derived from an EMBL/GenBank/DDBJ whole genome shotgun (WGS) entry which is preliminary data.</text>
</comment>
<evidence type="ECO:0000313" key="2">
    <source>
        <dbReference type="EMBL" id="KAJ7324606.1"/>
    </source>
</evidence>
<name>A0A9Q0XQN6_9SAUR</name>
<reference evidence="2" key="1">
    <citation type="journal article" date="2023" name="DNA Res.">
        <title>Chromosome-level genome assembly of Phrynocephalus forsythii using third-generation DNA sequencing and Hi-C analysis.</title>
        <authorList>
            <person name="Qi Y."/>
            <person name="Zhao W."/>
            <person name="Zhao Y."/>
            <person name="Niu C."/>
            <person name="Cao S."/>
            <person name="Zhang Y."/>
        </authorList>
    </citation>
    <scope>NUCLEOTIDE SEQUENCE</scope>
    <source>
        <tissue evidence="2">Muscle</tissue>
    </source>
</reference>
<dbReference type="Proteomes" id="UP001142489">
    <property type="component" value="Unassembled WGS sequence"/>
</dbReference>
<dbReference type="AlphaFoldDB" id="A0A9Q0XQN6"/>
<protein>
    <submittedName>
        <fullName evidence="2">Uncharacterized protein</fullName>
    </submittedName>
</protein>
<feature type="non-terminal residue" evidence="2">
    <location>
        <position position="66"/>
    </location>
</feature>
<gene>
    <name evidence="2" type="ORF">JRQ81_017626</name>
</gene>
<evidence type="ECO:0000313" key="3">
    <source>
        <dbReference type="Proteomes" id="UP001142489"/>
    </source>
</evidence>
<proteinExistence type="predicted"/>
<feature type="compositionally biased region" description="Polar residues" evidence="1">
    <location>
        <begin position="15"/>
        <end position="26"/>
    </location>
</feature>
<dbReference type="EMBL" id="JAPFRF010000008">
    <property type="protein sequence ID" value="KAJ7324606.1"/>
    <property type="molecule type" value="Genomic_DNA"/>
</dbReference>
<evidence type="ECO:0000256" key="1">
    <source>
        <dbReference type="SAM" id="MobiDB-lite"/>
    </source>
</evidence>
<feature type="region of interest" description="Disordered" evidence="1">
    <location>
        <begin position="1"/>
        <end position="32"/>
    </location>
</feature>
<organism evidence="2 3">
    <name type="scientific">Phrynocephalus forsythii</name>
    <dbReference type="NCBI Taxonomy" id="171643"/>
    <lineage>
        <taxon>Eukaryota</taxon>
        <taxon>Metazoa</taxon>
        <taxon>Chordata</taxon>
        <taxon>Craniata</taxon>
        <taxon>Vertebrata</taxon>
        <taxon>Euteleostomi</taxon>
        <taxon>Lepidosauria</taxon>
        <taxon>Squamata</taxon>
        <taxon>Bifurcata</taxon>
        <taxon>Unidentata</taxon>
        <taxon>Episquamata</taxon>
        <taxon>Toxicofera</taxon>
        <taxon>Iguania</taxon>
        <taxon>Acrodonta</taxon>
        <taxon>Agamidae</taxon>
        <taxon>Agaminae</taxon>
        <taxon>Phrynocephalus</taxon>
    </lineage>
</organism>
<accession>A0A9Q0XQN6</accession>
<sequence>EKELHQEQPLDLAQRNLNPSAHQEASTKPRRRRVVVVRDSLLRGTEAVICRPDKMNREVCWSQDSG</sequence>
<feature type="non-terminal residue" evidence="2">
    <location>
        <position position="1"/>
    </location>
</feature>